<dbReference type="InterPro" id="IPR011335">
    <property type="entry name" value="Restrct_endonuc-II-like"/>
</dbReference>
<dbReference type="InterPro" id="IPR015278">
    <property type="entry name" value="BglII-like"/>
</dbReference>
<protein>
    <submittedName>
        <fullName evidence="1">Restriction endonuclease</fullName>
    </submittedName>
</protein>
<sequence>MNLTHSYSTSFPEDIRQRYELREVRNAAAIINATNPERFTDIVDVLTEFWLVTSDLVTPGGQETNLAARLNHAFRDRGWREARVDTIITLALRKMAYRPSGEHVPNVEETEVTNEGYRVDNMFDRIALDVEWNAKDGNLDRDIAAYRSLYDAGLIDAAVIITRTLELRSLAQRLGAEAGLPPSAAKKILATTTTTNLAKLQPRIERGDGGGCPLLVIAICDRTWDNFEVEDRETAFAPLQNLVGEIAEKEERQ</sequence>
<dbReference type="Pfam" id="PF09195">
    <property type="entry name" value="Endonuc-BglII"/>
    <property type="match status" value="1"/>
</dbReference>
<evidence type="ECO:0000313" key="2">
    <source>
        <dbReference type="Proteomes" id="UP000219994"/>
    </source>
</evidence>
<proteinExistence type="predicted"/>
<keyword evidence="1" id="KW-0378">Hydrolase</keyword>
<dbReference type="EMBL" id="NAEP01000018">
    <property type="protein sequence ID" value="PDQ36317.1"/>
    <property type="molecule type" value="Genomic_DNA"/>
</dbReference>
<evidence type="ECO:0000313" key="1">
    <source>
        <dbReference type="EMBL" id="PDQ36317.1"/>
    </source>
</evidence>
<comment type="caution">
    <text evidence="1">The sequence shown here is derived from an EMBL/GenBank/DDBJ whole genome shotgun (WGS) entry which is preliminary data.</text>
</comment>
<accession>A0A2A6FUH7</accession>
<dbReference type="Proteomes" id="UP000219994">
    <property type="component" value="Unassembled WGS sequence"/>
</dbReference>
<name>A0A2A6FUH7_9MICO</name>
<dbReference type="GO" id="GO:0009036">
    <property type="term" value="F:type II site-specific deoxyribonuclease activity"/>
    <property type="evidence" value="ECO:0007669"/>
    <property type="project" value="InterPro"/>
</dbReference>
<reference evidence="2" key="1">
    <citation type="submission" date="2017-03" db="EMBL/GenBank/DDBJ databases">
        <authorList>
            <person name="Lund M.B."/>
        </authorList>
    </citation>
    <scope>NUCLEOTIDE SEQUENCE [LARGE SCALE GENOMIC DNA]</scope>
</reference>
<keyword evidence="1" id="KW-0540">Nuclease</keyword>
<keyword evidence="1" id="KW-0255">Endonuclease</keyword>
<dbReference type="SUPFAM" id="SSF52980">
    <property type="entry name" value="Restriction endonuclease-like"/>
    <property type="match status" value="1"/>
</dbReference>
<organism evidence="1 2">
    <name type="scientific">Candidatus Lumbricidiphila eiseniae</name>
    <dbReference type="NCBI Taxonomy" id="1969409"/>
    <lineage>
        <taxon>Bacteria</taxon>
        <taxon>Bacillati</taxon>
        <taxon>Actinomycetota</taxon>
        <taxon>Actinomycetes</taxon>
        <taxon>Micrococcales</taxon>
        <taxon>Microbacteriaceae</taxon>
        <taxon>Candidatus Lumbricidiphila</taxon>
    </lineage>
</organism>
<dbReference type="GO" id="GO:0009307">
    <property type="term" value="P:DNA restriction-modification system"/>
    <property type="evidence" value="ECO:0007669"/>
    <property type="project" value="InterPro"/>
</dbReference>
<gene>
    <name evidence="1" type="ORF">B5766_01665</name>
</gene>
<dbReference type="AlphaFoldDB" id="A0A2A6FUH7"/>